<keyword evidence="3" id="KW-1185">Reference proteome</keyword>
<name>A0A067M9N7_BOTB1</name>
<keyword evidence="1" id="KW-1133">Transmembrane helix</keyword>
<keyword evidence="1" id="KW-0812">Transmembrane</keyword>
<accession>A0A067M9N7</accession>
<keyword evidence="1" id="KW-0472">Membrane</keyword>
<evidence type="ECO:0008006" key="4">
    <source>
        <dbReference type="Google" id="ProtNLM"/>
    </source>
</evidence>
<evidence type="ECO:0000313" key="2">
    <source>
        <dbReference type="EMBL" id="KDQ08582.1"/>
    </source>
</evidence>
<dbReference type="EMBL" id="KL198089">
    <property type="protein sequence ID" value="KDQ08582.1"/>
    <property type="molecule type" value="Genomic_DNA"/>
</dbReference>
<feature type="non-terminal residue" evidence="2">
    <location>
        <position position="242"/>
    </location>
</feature>
<dbReference type="Proteomes" id="UP000027195">
    <property type="component" value="Unassembled WGS sequence"/>
</dbReference>
<dbReference type="HOGENOM" id="CLU_062487_0_0_1"/>
<dbReference type="PANTHER" id="PTHR37488">
    <property type="entry name" value="DUF1275 DOMAIN-CONTAINING PROTEIN"/>
    <property type="match status" value="1"/>
</dbReference>
<feature type="transmembrane region" description="Helical" evidence="1">
    <location>
        <begin position="132"/>
        <end position="153"/>
    </location>
</feature>
<dbReference type="AlphaFoldDB" id="A0A067M9N7"/>
<sequence>KEHALSDVDPKMSTIPLSAFCFMTGYIDAVSYTVCSVWCAFQTGNTLQLAIGLSRAFTPSNIRPFGEPERQALCALLAFLLGSFIGRIGDRIGPKRRVWLVLGTLFQGLLSLFACFTAHASRESSFAAERRVPSWITPLGFTSLAFISASVGLQSAMAVRLGTQFSNSVVLTTVWVQLVTEPTWFKLDFLPRRDHKILGILLLFIGGFLGRVLVNTVGVSSALAIASGFRVVIALMWYLVPA</sequence>
<feature type="transmembrane region" description="Helical" evidence="1">
    <location>
        <begin position="221"/>
        <end position="240"/>
    </location>
</feature>
<dbReference type="STRING" id="930990.A0A067M9N7"/>
<evidence type="ECO:0000256" key="1">
    <source>
        <dbReference type="SAM" id="Phobius"/>
    </source>
</evidence>
<evidence type="ECO:0000313" key="3">
    <source>
        <dbReference type="Proteomes" id="UP000027195"/>
    </source>
</evidence>
<feature type="transmembrane region" description="Helical" evidence="1">
    <location>
        <begin position="98"/>
        <end position="120"/>
    </location>
</feature>
<feature type="transmembrane region" description="Helical" evidence="1">
    <location>
        <begin position="197"/>
        <end position="214"/>
    </location>
</feature>
<dbReference type="PANTHER" id="PTHR37488:SF2">
    <property type="entry name" value="DUF1275 DOMAIN-CONTAINING PROTEIN"/>
    <property type="match status" value="1"/>
</dbReference>
<feature type="non-terminal residue" evidence="2">
    <location>
        <position position="1"/>
    </location>
</feature>
<organism evidence="2 3">
    <name type="scientific">Botryobasidium botryosum (strain FD-172 SS1)</name>
    <dbReference type="NCBI Taxonomy" id="930990"/>
    <lineage>
        <taxon>Eukaryota</taxon>
        <taxon>Fungi</taxon>
        <taxon>Dikarya</taxon>
        <taxon>Basidiomycota</taxon>
        <taxon>Agaricomycotina</taxon>
        <taxon>Agaricomycetes</taxon>
        <taxon>Cantharellales</taxon>
        <taxon>Botryobasidiaceae</taxon>
        <taxon>Botryobasidium</taxon>
    </lineage>
</organism>
<dbReference type="Pfam" id="PF06912">
    <property type="entry name" value="DUF1275"/>
    <property type="match status" value="1"/>
</dbReference>
<dbReference type="InterPro" id="IPR010699">
    <property type="entry name" value="DUF1275"/>
</dbReference>
<dbReference type="InParanoid" id="A0A067M9N7"/>
<proteinExistence type="predicted"/>
<gene>
    <name evidence="2" type="ORF">BOTBODRAFT_72306</name>
</gene>
<reference evidence="3" key="1">
    <citation type="journal article" date="2014" name="Proc. Natl. Acad. Sci. U.S.A.">
        <title>Extensive sampling of basidiomycete genomes demonstrates inadequacy of the white-rot/brown-rot paradigm for wood decay fungi.</title>
        <authorList>
            <person name="Riley R."/>
            <person name="Salamov A.A."/>
            <person name="Brown D.W."/>
            <person name="Nagy L.G."/>
            <person name="Floudas D."/>
            <person name="Held B.W."/>
            <person name="Levasseur A."/>
            <person name="Lombard V."/>
            <person name="Morin E."/>
            <person name="Otillar R."/>
            <person name="Lindquist E.A."/>
            <person name="Sun H."/>
            <person name="LaButti K.M."/>
            <person name="Schmutz J."/>
            <person name="Jabbour D."/>
            <person name="Luo H."/>
            <person name="Baker S.E."/>
            <person name="Pisabarro A.G."/>
            <person name="Walton J.D."/>
            <person name="Blanchette R.A."/>
            <person name="Henrissat B."/>
            <person name="Martin F."/>
            <person name="Cullen D."/>
            <person name="Hibbett D.S."/>
            <person name="Grigoriev I.V."/>
        </authorList>
    </citation>
    <scope>NUCLEOTIDE SEQUENCE [LARGE SCALE GENOMIC DNA]</scope>
    <source>
        <strain evidence="3">FD-172 SS1</strain>
    </source>
</reference>
<dbReference type="OrthoDB" id="5288586at2759"/>
<protein>
    <recommendedName>
        <fullName evidence="4">Major facilitator superfamily (MFS) profile domain-containing protein</fullName>
    </recommendedName>
</protein>